<organism evidence="11 12">
    <name type="scientific">Xylona heveae (strain CBS 132557 / TC161)</name>
    <dbReference type="NCBI Taxonomy" id="1328760"/>
    <lineage>
        <taxon>Eukaryota</taxon>
        <taxon>Fungi</taxon>
        <taxon>Dikarya</taxon>
        <taxon>Ascomycota</taxon>
        <taxon>Pezizomycotina</taxon>
        <taxon>Xylonomycetes</taxon>
        <taxon>Xylonales</taxon>
        <taxon>Xylonaceae</taxon>
        <taxon>Xylona</taxon>
    </lineage>
</organism>
<dbReference type="GO" id="GO:0005634">
    <property type="term" value="C:nucleus"/>
    <property type="evidence" value="ECO:0007669"/>
    <property type="project" value="TreeGrafter"/>
</dbReference>
<evidence type="ECO:0000313" key="11">
    <source>
        <dbReference type="EMBL" id="KZF21739.1"/>
    </source>
</evidence>
<dbReference type="AlphaFoldDB" id="A0A165G4S9"/>
<dbReference type="OrthoDB" id="272370at2759"/>
<keyword evidence="8 9" id="KW-0067">ATP-binding</keyword>
<keyword evidence="12" id="KW-1185">Reference proteome</keyword>
<feature type="region of interest" description="Disordered" evidence="10">
    <location>
        <begin position="341"/>
        <end position="361"/>
    </location>
</feature>
<dbReference type="RefSeq" id="XP_018187294.1">
    <property type="nucleotide sequence ID" value="XM_018336155.1"/>
</dbReference>
<keyword evidence="7 9" id="KW-0418">Kinase</keyword>
<keyword evidence="6 9" id="KW-0547">Nucleotide-binding</keyword>
<sequence length="361" mass="41190">MSVIDLPPNATLQYLAEGAANIVYKIDIPPPSPSFNTSSEININERSSEIGTPPPSEITPLYYDPKLDRGLLRLRKALPSTVPVEQSHARFHDVFRELFEESDLVNHDLVRLPKGLIQKCNSRLRLYEERGLRPQKRRGLYLQEYEQYGMLVSDMTPRKDRGEVLVEFKPKWLAQSPSAPSTALRCRTCALRAKRNAARRAKNEPEERSFCSLDLTSRDQETIARAVSYVIPKDLGNVHTADKLRQRLLAFFKKSTLLQRLKELQEDLDKRGVLQEDPTSEKFLIAMTIRDCTLFLKVSADDEIPIEARIGDLDLKSPDQGKADYWRSLERALIEQGWYDASENDPRSDKSPCPGLLLTKP</sequence>
<dbReference type="PANTHER" id="PTHR14456:SF2">
    <property type="entry name" value="INOSITOL-PENTAKISPHOSPHATE 2-KINASE"/>
    <property type="match status" value="1"/>
</dbReference>
<keyword evidence="5 9" id="KW-0808">Transferase</keyword>
<evidence type="ECO:0000256" key="1">
    <source>
        <dbReference type="ARBA" id="ARBA00003979"/>
    </source>
</evidence>
<evidence type="ECO:0000256" key="8">
    <source>
        <dbReference type="ARBA" id="ARBA00022840"/>
    </source>
</evidence>
<protein>
    <recommendedName>
        <fullName evidence="4 9">Inositol-pentakisphosphate 2-kinase</fullName>
        <ecNumber evidence="3 9">2.7.1.158</ecNumber>
    </recommendedName>
</protein>
<evidence type="ECO:0000256" key="7">
    <source>
        <dbReference type="ARBA" id="ARBA00022777"/>
    </source>
</evidence>
<evidence type="ECO:0000256" key="3">
    <source>
        <dbReference type="ARBA" id="ARBA00012023"/>
    </source>
</evidence>
<accession>A0A165G4S9</accession>
<evidence type="ECO:0000256" key="10">
    <source>
        <dbReference type="SAM" id="MobiDB-lite"/>
    </source>
</evidence>
<comment type="function">
    <text evidence="9">Phosphorylates Ins(1,3,4,5,6)P5 at position 2 to form Ins(1,2,3,4,5,6)P6 (InsP6 or phytate).</text>
</comment>
<evidence type="ECO:0000313" key="12">
    <source>
        <dbReference type="Proteomes" id="UP000076632"/>
    </source>
</evidence>
<gene>
    <name evidence="11" type="ORF">L228DRAFT_283869</name>
</gene>
<dbReference type="STRING" id="1328760.A0A165G4S9"/>
<comment type="function">
    <text evidence="1">Has kinase activity and phosphorylates inositol-1,3,4,5,6-pentakisphosphate (Ins(1,3,4,5,6)P5) to produce 1,2,3,4,5,6-hexakisphosphate (InsP6), also known as phytate.</text>
</comment>
<dbReference type="InParanoid" id="A0A165G4S9"/>
<dbReference type="Pfam" id="PF06090">
    <property type="entry name" value="Ins_P5_2-kin"/>
    <property type="match status" value="1"/>
</dbReference>
<evidence type="ECO:0000256" key="2">
    <source>
        <dbReference type="ARBA" id="ARBA00008305"/>
    </source>
</evidence>
<dbReference type="OMA" id="DCTMFIR"/>
<dbReference type="EC" id="2.7.1.158" evidence="3 9"/>
<evidence type="ECO:0000256" key="9">
    <source>
        <dbReference type="RuleBase" id="RU364126"/>
    </source>
</evidence>
<dbReference type="GO" id="GO:0032958">
    <property type="term" value="P:inositol phosphate biosynthetic process"/>
    <property type="evidence" value="ECO:0007669"/>
    <property type="project" value="TreeGrafter"/>
</dbReference>
<dbReference type="PANTHER" id="PTHR14456">
    <property type="entry name" value="INOSITOL POLYPHOSPHATE KINASE 1"/>
    <property type="match status" value="1"/>
</dbReference>
<dbReference type="EMBL" id="KV407460">
    <property type="protein sequence ID" value="KZF21739.1"/>
    <property type="molecule type" value="Genomic_DNA"/>
</dbReference>
<reference evidence="11 12" key="1">
    <citation type="journal article" date="2016" name="Fungal Biol.">
        <title>The genome of Xylona heveae provides a window into fungal endophytism.</title>
        <authorList>
            <person name="Gazis R."/>
            <person name="Kuo A."/>
            <person name="Riley R."/>
            <person name="LaButti K."/>
            <person name="Lipzen A."/>
            <person name="Lin J."/>
            <person name="Amirebrahimi M."/>
            <person name="Hesse C.N."/>
            <person name="Spatafora J.W."/>
            <person name="Henrissat B."/>
            <person name="Hainaut M."/>
            <person name="Grigoriev I.V."/>
            <person name="Hibbett D.S."/>
        </authorList>
    </citation>
    <scope>NUCLEOTIDE SEQUENCE [LARGE SCALE GENOMIC DNA]</scope>
    <source>
        <strain evidence="11 12">TC161</strain>
    </source>
</reference>
<evidence type="ECO:0000256" key="4">
    <source>
        <dbReference type="ARBA" id="ARBA00014846"/>
    </source>
</evidence>
<dbReference type="GO" id="GO:0005524">
    <property type="term" value="F:ATP binding"/>
    <property type="evidence" value="ECO:0007669"/>
    <property type="project" value="UniProtKB-KW"/>
</dbReference>
<proteinExistence type="inferred from homology"/>
<comment type="catalytic activity">
    <reaction evidence="9">
        <text>1D-myo-inositol 1,3,4,5,6-pentakisphosphate + ATP = 1D-myo-inositol hexakisphosphate + ADP + H(+)</text>
        <dbReference type="Rhea" id="RHEA:20313"/>
        <dbReference type="ChEBI" id="CHEBI:15378"/>
        <dbReference type="ChEBI" id="CHEBI:30616"/>
        <dbReference type="ChEBI" id="CHEBI:57733"/>
        <dbReference type="ChEBI" id="CHEBI:58130"/>
        <dbReference type="ChEBI" id="CHEBI:456216"/>
        <dbReference type="EC" id="2.7.1.158"/>
    </reaction>
</comment>
<comment type="domain">
    <text evidence="9">The EXKPK motif is conserved in inositol-pentakisphosphate 2-kinases of both family 1 and 2.</text>
</comment>
<dbReference type="GO" id="GO:0035299">
    <property type="term" value="F:inositol-1,3,4,5,6-pentakisphosphate 2-kinase activity"/>
    <property type="evidence" value="ECO:0007669"/>
    <property type="project" value="UniProtKB-EC"/>
</dbReference>
<dbReference type="GeneID" id="28901292"/>
<evidence type="ECO:0000256" key="6">
    <source>
        <dbReference type="ARBA" id="ARBA00022741"/>
    </source>
</evidence>
<dbReference type="InterPro" id="IPR009286">
    <property type="entry name" value="Ins_P5_2-kin"/>
</dbReference>
<evidence type="ECO:0000256" key="5">
    <source>
        <dbReference type="ARBA" id="ARBA00022679"/>
    </source>
</evidence>
<dbReference type="Proteomes" id="UP000076632">
    <property type="component" value="Unassembled WGS sequence"/>
</dbReference>
<comment type="similarity">
    <text evidence="2">Belongs to the IPK1 type 1 family.</text>
</comment>
<name>A0A165G4S9_XYLHT</name>